<gene>
    <name evidence="4" type="ORF">EGC76_05005</name>
</gene>
<dbReference type="PANTHER" id="PTHR33121">
    <property type="entry name" value="CYCLIC DI-GMP PHOSPHODIESTERASE PDEF"/>
    <property type="match status" value="1"/>
</dbReference>
<dbReference type="OrthoDB" id="9787514at2"/>
<dbReference type="InterPro" id="IPR000160">
    <property type="entry name" value="GGDEF_dom"/>
</dbReference>
<dbReference type="SUPFAM" id="SSF53850">
    <property type="entry name" value="Periplasmic binding protein-like II"/>
    <property type="match status" value="1"/>
</dbReference>
<dbReference type="InterPro" id="IPR050706">
    <property type="entry name" value="Cyclic-di-GMP_PDE-like"/>
</dbReference>
<dbReference type="InterPro" id="IPR029787">
    <property type="entry name" value="Nucleotide_cyclase"/>
</dbReference>
<dbReference type="InterPro" id="IPR043128">
    <property type="entry name" value="Rev_trsase/Diguanyl_cyclase"/>
</dbReference>
<dbReference type="InterPro" id="IPR001633">
    <property type="entry name" value="EAL_dom"/>
</dbReference>
<feature type="chain" id="PRO_5019302603" evidence="2">
    <location>
        <begin position="26"/>
        <end position="726"/>
    </location>
</feature>
<dbReference type="PANTHER" id="PTHR33121:SF79">
    <property type="entry name" value="CYCLIC DI-GMP PHOSPHODIESTERASE PDED-RELATED"/>
    <property type="match status" value="1"/>
</dbReference>
<organism evidence="4 5">
    <name type="scientific">Pseudidiomarina gelatinasegens</name>
    <dbReference type="NCBI Taxonomy" id="2487740"/>
    <lineage>
        <taxon>Bacteria</taxon>
        <taxon>Pseudomonadati</taxon>
        <taxon>Pseudomonadota</taxon>
        <taxon>Gammaproteobacteria</taxon>
        <taxon>Alteromonadales</taxon>
        <taxon>Idiomarinaceae</taxon>
        <taxon>Pseudidiomarina</taxon>
    </lineage>
</organism>
<dbReference type="CDD" id="cd01948">
    <property type="entry name" value="EAL"/>
    <property type="match status" value="1"/>
</dbReference>
<dbReference type="SUPFAM" id="SSF141868">
    <property type="entry name" value="EAL domain-like"/>
    <property type="match status" value="1"/>
</dbReference>
<accession>A0A451GEU2</accession>
<dbReference type="AlphaFoldDB" id="A0A451GEU2"/>
<dbReference type="Pfam" id="PF00497">
    <property type="entry name" value="SBP_bac_3"/>
    <property type="match status" value="1"/>
</dbReference>
<evidence type="ECO:0000259" key="3">
    <source>
        <dbReference type="PROSITE" id="PS50883"/>
    </source>
</evidence>
<dbReference type="Gene3D" id="3.30.70.270">
    <property type="match status" value="1"/>
</dbReference>
<keyword evidence="1" id="KW-0472">Membrane</keyword>
<dbReference type="GO" id="GO:0071111">
    <property type="term" value="F:cyclic-guanylate-specific phosphodiesterase activity"/>
    <property type="evidence" value="ECO:0007669"/>
    <property type="project" value="InterPro"/>
</dbReference>
<dbReference type="CDD" id="cd13704">
    <property type="entry name" value="PBP2_HisK"/>
    <property type="match status" value="1"/>
</dbReference>
<name>A0A451GEU2_9GAMM</name>
<dbReference type="SMART" id="SM00267">
    <property type="entry name" value="GGDEF"/>
    <property type="match status" value="1"/>
</dbReference>
<evidence type="ECO:0000313" key="5">
    <source>
        <dbReference type="Proteomes" id="UP000288789"/>
    </source>
</evidence>
<dbReference type="Gene3D" id="3.40.190.10">
    <property type="entry name" value="Periplasmic binding protein-like II"/>
    <property type="match status" value="2"/>
</dbReference>
<feature type="transmembrane region" description="Helical" evidence="1">
    <location>
        <begin position="260"/>
        <end position="282"/>
    </location>
</feature>
<dbReference type="RefSeq" id="WP_128351912.1">
    <property type="nucleotide sequence ID" value="NZ_CAXBCQ010000002.1"/>
</dbReference>
<proteinExistence type="predicted"/>
<dbReference type="InterPro" id="IPR035919">
    <property type="entry name" value="EAL_sf"/>
</dbReference>
<dbReference type="EMBL" id="RSFE01000003">
    <property type="protein sequence ID" value="RWU11623.1"/>
    <property type="molecule type" value="Genomic_DNA"/>
</dbReference>
<reference evidence="4 5" key="1">
    <citation type="submission" date="2018-12" db="EMBL/GenBank/DDBJ databases">
        <authorList>
            <person name="Li A."/>
            <person name="Zhang M."/>
            <person name="Zhu H."/>
        </authorList>
    </citation>
    <scope>NUCLEOTIDE SEQUENCE [LARGE SCALE GENOMIC DNA]</scope>
    <source>
        <strain evidence="4 5">R04H25</strain>
    </source>
</reference>
<dbReference type="SMART" id="SM00062">
    <property type="entry name" value="PBPb"/>
    <property type="match status" value="1"/>
</dbReference>
<keyword evidence="5" id="KW-1185">Reference proteome</keyword>
<dbReference type="InterPro" id="IPR001638">
    <property type="entry name" value="Solute-binding_3/MltF_N"/>
</dbReference>
<dbReference type="SMART" id="SM00052">
    <property type="entry name" value="EAL"/>
    <property type="match status" value="1"/>
</dbReference>
<protein>
    <submittedName>
        <fullName evidence="4">EAL domain-containing protein</fullName>
    </submittedName>
</protein>
<dbReference type="Gene3D" id="3.20.20.450">
    <property type="entry name" value="EAL domain"/>
    <property type="match status" value="1"/>
</dbReference>
<keyword evidence="2" id="KW-0732">Signal</keyword>
<dbReference type="Proteomes" id="UP000288789">
    <property type="component" value="Unassembled WGS sequence"/>
</dbReference>
<feature type="signal peptide" evidence="2">
    <location>
        <begin position="1"/>
        <end position="25"/>
    </location>
</feature>
<keyword evidence="1" id="KW-1133">Transmembrane helix</keyword>
<evidence type="ECO:0000256" key="2">
    <source>
        <dbReference type="SAM" id="SignalP"/>
    </source>
</evidence>
<sequence>MATCCKRLIVSFLVCCGVLPLASFAAPEELTFVGSKFYPPLQWLDANNEPQGFIVELEQALANEGDYPITQTLLPWNEALQAVRTGQADAVALIPSEARSEYFDFSEPFYYVAHGIFSHSNGIQYGNYAQLEGKNVAVASGAFAQQQLSDSGYNFELISASDELHCLQLVDNRTADACIEVTTTSRHLITNNKLQVALSSPPFWPQSYAFGVRKGNKELLALINKQLAMIQVNGTYQNVYQKWVAQLEWQERTFTSNLKALGWLVFGIVSMAAAGFGWSYVLKKQVALKTYRIQQELDARKVLQKRLHFLAKHEVITGLYNRPAFTELLDKQIKAHPEDHPTVIVIRIANIDSITSLFGYDITTDLLIEFSERLKKQGFKYAAHFGVGLFAAVADAELTTEAIIDLAMQPLEFQSIDFEPLLAFGLIRHKDFGTIQSNDAQELLRQALTAVSVSQKDHKLWVEYSPGLEPNADDLRLLKDFHQYGTRDFFLHYQPKLRLETNTILGAEALVRWQHPTLGVVPPSKFIPLMEESGLVTQITRWVITETIAMMKRHKLCQKGIVISVNVSTRDLTELGFVQFVQNIVNDIDPKCLQFEITETGLIDDSERALYVLSKMNELGISCSVDDFGTGNSSLSYLSKFPVAEIKLDRSYVFDIAENDRNYMIVRSTIELAHMLGISVTAEGVEDIATINVLREFNCETIQGFVISRPISEDEIVGMFLREIKI</sequence>
<evidence type="ECO:0000256" key="1">
    <source>
        <dbReference type="SAM" id="Phobius"/>
    </source>
</evidence>
<evidence type="ECO:0000313" key="4">
    <source>
        <dbReference type="EMBL" id="RWU11623.1"/>
    </source>
</evidence>
<dbReference type="PROSITE" id="PS50883">
    <property type="entry name" value="EAL"/>
    <property type="match status" value="1"/>
</dbReference>
<dbReference type="SUPFAM" id="SSF55073">
    <property type="entry name" value="Nucleotide cyclase"/>
    <property type="match status" value="1"/>
</dbReference>
<keyword evidence="1" id="KW-0812">Transmembrane</keyword>
<dbReference type="Pfam" id="PF00990">
    <property type="entry name" value="GGDEF"/>
    <property type="match status" value="1"/>
</dbReference>
<feature type="domain" description="EAL" evidence="3">
    <location>
        <begin position="471"/>
        <end position="724"/>
    </location>
</feature>
<dbReference type="Pfam" id="PF00563">
    <property type="entry name" value="EAL"/>
    <property type="match status" value="1"/>
</dbReference>
<comment type="caution">
    <text evidence="4">The sequence shown here is derived from an EMBL/GenBank/DDBJ whole genome shotgun (WGS) entry which is preliminary data.</text>
</comment>